<dbReference type="RefSeq" id="WP_324775514.1">
    <property type="nucleotide sequence ID" value="NZ_BAAATS010000001.1"/>
</dbReference>
<dbReference type="EMBL" id="JAOZYB010000356">
    <property type="protein sequence ID" value="MEB3966335.1"/>
    <property type="molecule type" value="Genomic_DNA"/>
</dbReference>
<keyword evidence="3" id="KW-1185">Reference proteome</keyword>
<dbReference type="InterPro" id="IPR006680">
    <property type="entry name" value="Amidohydro-rel"/>
</dbReference>
<dbReference type="Proteomes" id="UP001352223">
    <property type="component" value="Unassembled WGS sequence"/>
</dbReference>
<evidence type="ECO:0000313" key="2">
    <source>
        <dbReference type="EMBL" id="MEB3966335.1"/>
    </source>
</evidence>
<organism evidence="2 3">
    <name type="scientific">Streptomyces kunmingensis</name>
    <dbReference type="NCBI Taxonomy" id="68225"/>
    <lineage>
        <taxon>Bacteria</taxon>
        <taxon>Bacillati</taxon>
        <taxon>Actinomycetota</taxon>
        <taxon>Actinomycetes</taxon>
        <taxon>Kitasatosporales</taxon>
        <taxon>Streptomycetaceae</taxon>
        <taxon>Streptomyces</taxon>
    </lineage>
</organism>
<dbReference type="PANTHER" id="PTHR43383">
    <property type="entry name" value="NODULIN 6"/>
    <property type="match status" value="1"/>
</dbReference>
<dbReference type="PANTHER" id="PTHR43383:SF2">
    <property type="entry name" value="AMIDOHYDROLASE 2 FAMILY PROTEIN"/>
    <property type="match status" value="1"/>
</dbReference>
<gene>
    <name evidence="2" type="ORF">OKJ48_39830</name>
</gene>
<dbReference type="SUPFAM" id="SSF51556">
    <property type="entry name" value="Metallo-dependent hydrolases"/>
    <property type="match status" value="1"/>
</dbReference>
<reference evidence="2 3" key="1">
    <citation type="submission" date="2022-10" db="EMBL/GenBank/DDBJ databases">
        <authorList>
            <person name="Xie J."/>
            <person name="Shen N."/>
        </authorList>
    </citation>
    <scope>NUCLEOTIDE SEQUENCE [LARGE SCALE GENOMIC DNA]</scope>
    <source>
        <strain evidence="2 3">DSM 41681</strain>
    </source>
</reference>
<name>A0ABU6CQZ4_9ACTN</name>
<evidence type="ECO:0000313" key="3">
    <source>
        <dbReference type="Proteomes" id="UP001352223"/>
    </source>
</evidence>
<dbReference type="Pfam" id="PF04909">
    <property type="entry name" value="Amidohydro_2"/>
    <property type="match status" value="1"/>
</dbReference>
<dbReference type="Gene3D" id="3.20.20.140">
    <property type="entry name" value="Metal-dependent hydrolases"/>
    <property type="match status" value="1"/>
</dbReference>
<sequence>MIETPSLVDQYCHGVLRTELGLGTFETHLGRGEGPPASGTTFFDTQTGFAIRRWCPPLLGLEPHCAPARYLARRRELGVMEAGRRLLRGSGITTFLVDTGLPGDLTGPAELARAAAADAHEIVRLELLAEQVADTSGTVESFLANLAESVHAAAADAVAFTSVAGVRHGLALAPQPPGPGEVRGAAGRWLAGRIVGGPLTDPVLLRHLLWIAVASGRPLQLHAGLGEPGLRIDRTDPVLLTDFARATAGLGTDLILLHGYPYRRHAAHLAGIFPHVYADLGPALARTGARAAAVLAEILELAPFGKLLFSSGAHGLPELHVVGARLFRDALARVLGGWVSEGAWSLGDAQRVATMIAAGTAARVYGLEAGGAGG</sequence>
<proteinExistence type="predicted"/>
<evidence type="ECO:0000259" key="1">
    <source>
        <dbReference type="Pfam" id="PF04909"/>
    </source>
</evidence>
<feature type="domain" description="Amidohydrolase-related" evidence="1">
    <location>
        <begin position="127"/>
        <end position="367"/>
    </location>
</feature>
<protein>
    <submittedName>
        <fullName evidence="2">Amidohydrolase</fullName>
    </submittedName>
</protein>
<comment type="caution">
    <text evidence="2">The sequence shown here is derived from an EMBL/GenBank/DDBJ whole genome shotgun (WGS) entry which is preliminary data.</text>
</comment>
<accession>A0ABU6CQZ4</accession>
<dbReference type="InterPro" id="IPR032466">
    <property type="entry name" value="Metal_Hydrolase"/>
</dbReference>